<evidence type="ECO:0000256" key="7">
    <source>
        <dbReference type="ARBA" id="ARBA00031011"/>
    </source>
</evidence>
<reference evidence="13 14" key="1">
    <citation type="submission" date="2016-11" db="EMBL/GenBank/DDBJ databases">
        <authorList>
            <person name="Jaros S."/>
            <person name="Januszkiewicz K."/>
            <person name="Wedrychowicz H."/>
        </authorList>
    </citation>
    <scope>NUCLEOTIDE SEQUENCE [LARGE SCALE GENOMIC DNA]</scope>
    <source>
        <strain evidence="13 14">LMG 20594</strain>
    </source>
</reference>
<evidence type="ECO:0000256" key="9">
    <source>
        <dbReference type="ARBA" id="ARBA00047725"/>
    </source>
</evidence>
<keyword evidence="11" id="KW-0479">Metal-binding</keyword>
<dbReference type="InterPro" id="IPR027443">
    <property type="entry name" value="IPNS-like_sf"/>
</dbReference>
<keyword evidence="11" id="KW-0560">Oxidoreductase</keyword>
<dbReference type="EC" id="1.14.20.7" evidence="3"/>
<evidence type="ECO:0000256" key="6">
    <source>
        <dbReference type="ARBA" id="ARBA00022666"/>
    </source>
</evidence>
<comment type="cofactor">
    <cofactor evidence="1">
        <name>Fe(2+)</name>
        <dbReference type="ChEBI" id="CHEBI:29033"/>
    </cofactor>
</comment>
<evidence type="ECO:0000313" key="13">
    <source>
        <dbReference type="EMBL" id="SHK30993.1"/>
    </source>
</evidence>
<dbReference type="EC" id="1.13.12.19" evidence="4"/>
<dbReference type="STRING" id="169427.SAMN05192548_101893"/>
<dbReference type="Pfam" id="PF03171">
    <property type="entry name" value="2OG-FeII_Oxy"/>
    <property type="match status" value="1"/>
</dbReference>
<evidence type="ECO:0000313" key="14">
    <source>
        <dbReference type="Proteomes" id="UP000184395"/>
    </source>
</evidence>
<dbReference type="OrthoDB" id="21825at2"/>
<evidence type="ECO:0000256" key="3">
    <source>
        <dbReference type="ARBA" id="ARBA00012293"/>
    </source>
</evidence>
<sequence length="331" mass="36849">MNDTAIPVIDIGALRRLDPAGSRRIAAQLGRACRETGFFCIVNHGVPEAAIDAVFEHAETFFALSVEEKMKLSLERHSRCFRGYAPLLSELADGKRNPYELMEFSVEFAPNHPDVVSGKPMHGPNLWPALPGYREALTCYIGHMVGLGFDLMRGIALSLDLQEDFFRLAFNDRPFWQFRTAHYPAPKDLPQIASIPASAEKLAQTEIGDYSCGAHTDYGCLTMLLADSPGLEIQTRDGCWTSAPTLPGAYVCNIGDMLQYWTGGRYVATRHRVNTACERLSLPFFFQPDYETLVVPLGQVRGASNNASAPLQYGPYAFRKYQEIYPGARLR</sequence>
<dbReference type="Pfam" id="PF14226">
    <property type="entry name" value="DIOX_N"/>
    <property type="match status" value="1"/>
</dbReference>
<name>A0A1M6RF08_9BURK</name>
<dbReference type="InterPro" id="IPR050231">
    <property type="entry name" value="Iron_ascorbate_oxido_reductase"/>
</dbReference>
<comment type="similarity">
    <text evidence="11">Belongs to the iron/ascorbate-dependent oxidoreductase family.</text>
</comment>
<dbReference type="InterPro" id="IPR044861">
    <property type="entry name" value="IPNS-like_FE2OG_OXY"/>
</dbReference>
<dbReference type="Proteomes" id="UP000184395">
    <property type="component" value="Unassembled WGS sequence"/>
</dbReference>
<dbReference type="GO" id="GO:0046872">
    <property type="term" value="F:metal ion binding"/>
    <property type="evidence" value="ECO:0007669"/>
    <property type="project" value="UniProtKB-KW"/>
</dbReference>
<dbReference type="EMBL" id="FRAB01000018">
    <property type="protein sequence ID" value="SHK30993.1"/>
    <property type="molecule type" value="Genomic_DNA"/>
</dbReference>
<dbReference type="PROSITE" id="PS51471">
    <property type="entry name" value="FE2OG_OXY"/>
    <property type="match status" value="1"/>
</dbReference>
<dbReference type="SUPFAM" id="SSF51197">
    <property type="entry name" value="Clavaminate synthase-like"/>
    <property type="match status" value="1"/>
</dbReference>
<dbReference type="GO" id="GO:0009693">
    <property type="term" value="P:ethylene biosynthetic process"/>
    <property type="evidence" value="ECO:0007669"/>
    <property type="project" value="UniProtKB-KW"/>
</dbReference>
<organism evidence="13 14">
    <name type="scientific">Paraburkholderia terricola</name>
    <dbReference type="NCBI Taxonomy" id="169427"/>
    <lineage>
        <taxon>Bacteria</taxon>
        <taxon>Pseudomonadati</taxon>
        <taxon>Pseudomonadota</taxon>
        <taxon>Betaproteobacteria</taxon>
        <taxon>Burkholderiales</taxon>
        <taxon>Burkholderiaceae</taxon>
        <taxon>Paraburkholderia</taxon>
    </lineage>
</organism>
<evidence type="ECO:0000256" key="5">
    <source>
        <dbReference type="ARBA" id="ARBA00019045"/>
    </source>
</evidence>
<dbReference type="AlphaFoldDB" id="A0A1M6RF08"/>
<dbReference type="InterPro" id="IPR005123">
    <property type="entry name" value="Oxoglu/Fe-dep_dioxygenase_dom"/>
</dbReference>
<keyword evidence="11" id="KW-0408">Iron</keyword>
<dbReference type="Gene3D" id="2.60.120.330">
    <property type="entry name" value="B-lactam Antibiotic, Isopenicillin N Synthase, Chain"/>
    <property type="match status" value="1"/>
</dbReference>
<comment type="catalytic activity">
    <reaction evidence="10">
        <text>L-arginine + 2-oxoglutarate + O2 = guanidine + L-glutamate 5-semialdehyde + succinate + CO2</text>
        <dbReference type="Rhea" id="RHEA:31535"/>
        <dbReference type="ChEBI" id="CHEBI:15379"/>
        <dbReference type="ChEBI" id="CHEBI:16526"/>
        <dbReference type="ChEBI" id="CHEBI:16810"/>
        <dbReference type="ChEBI" id="CHEBI:30031"/>
        <dbReference type="ChEBI" id="CHEBI:30087"/>
        <dbReference type="ChEBI" id="CHEBI:32682"/>
        <dbReference type="ChEBI" id="CHEBI:58066"/>
        <dbReference type="EC" id="1.14.20.7"/>
    </reaction>
</comment>
<dbReference type="InterPro" id="IPR026992">
    <property type="entry name" value="DIOX_N"/>
</dbReference>
<evidence type="ECO:0000256" key="11">
    <source>
        <dbReference type="RuleBase" id="RU003682"/>
    </source>
</evidence>
<dbReference type="RefSeq" id="WP_073429990.1">
    <property type="nucleotide sequence ID" value="NZ_CADFGY010000018.1"/>
</dbReference>
<gene>
    <name evidence="13" type="ORF">SAMN05192548_101893</name>
</gene>
<evidence type="ECO:0000256" key="2">
    <source>
        <dbReference type="ARBA" id="ARBA00004767"/>
    </source>
</evidence>
<feature type="domain" description="Fe2OG dioxygenase" evidence="12">
    <location>
        <begin position="174"/>
        <end position="288"/>
    </location>
</feature>
<accession>A0A1M6RF08</accession>
<comment type="pathway">
    <text evidence="2">Alkene biosynthesis; ethylene biosynthesis via 2-oxoglutarate.</text>
</comment>
<keyword evidence="6" id="KW-0266">Ethylene biosynthesis</keyword>
<dbReference type="PANTHER" id="PTHR47990">
    <property type="entry name" value="2-OXOGLUTARATE (2OG) AND FE(II)-DEPENDENT OXYGENASE SUPERFAMILY PROTEIN-RELATED"/>
    <property type="match status" value="1"/>
</dbReference>
<dbReference type="PRINTS" id="PR00682">
    <property type="entry name" value="IPNSYNTHASE"/>
</dbReference>
<evidence type="ECO:0000256" key="1">
    <source>
        <dbReference type="ARBA" id="ARBA00001954"/>
    </source>
</evidence>
<proteinExistence type="inferred from homology"/>
<dbReference type="GO" id="GO:0102276">
    <property type="term" value="F:2-oxoglutarate oxygenase/decarboxylase (ethylene-forming) activity"/>
    <property type="evidence" value="ECO:0007669"/>
    <property type="project" value="UniProtKB-EC"/>
</dbReference>
<evidence type="ECO:0000256" key="4">
    <source>
        <dbReference type="ARBA" id="ARBA00012531"/>
    </source>
</evidence>
<protein>
    <recommendedName>
        <fullName evidence="5">2-oxoglutarate-dependent ethylene/succinate-forming enzyme</fullName>
        <ecNumber evidence="4">1.13.12.19</ecNumber>
        <ecNumber evidence="3">1.14.20.7</ecNumber>
    </recommendedName>
    <alternativeName>
        <fullName evidence="7">2-oxoglutarate dioxygenase (ethylene-forming)</fullName>
    </alternativeName>
    <alternativeName>
        <fullName evidence="8">2-oxoglutarate/L-arginine monooxygenase/decarboxylase (succinate-forming)</fullName>
    </alternativeName>
</protein>
<evidence type="ECO:0000256" key="10">
    <source>
        <dbReference type="ARBA" id="ARBA00049359"/>
    </source>
</evidence>
<evidence type="ECO:0000256" key="8">
    <source>
        <dbReference type="ARBA" id="ARBA00031282"/>
    </source>
</evidence>
<evidence type="ECO:0000259" key="12">
    <source>
        <dbReference type="PROSITE" id="PS51471"/>
    </source>
</evidence>
<comment type="catalytic activity">
    <reaction evidence="9">
        <text>2-oxoglutarate + O2 + 2 H(+) = ethene + 3 CO2 + H2O</text>
        <dbReference type="Rhea" id="RHEA:31523"/>
        <dbReference type="ChEBI" id="CHEBI:15377"/>
        <dbReference type="ChEBI" id="CHEBI:15378"/>
        <dbReference type="ChEBI" id="CHEBI:15379"/>
        <dbReference type="ChEBI" id="CHEBI:16526"/>
        <dbReference type="ChEBI" id="CHEBI:16810"/>
        <dbReference type="ChEBI" id="CHEBI:18153"/>
        <dbReference type="EC" id="1.13.12.19"/>
    </reaction>
</comment>